<evidence type="ECO:0000256" key="2">
    <source>
        <dbReference type="PROSITE-ProRule" id="PRU00376"/>
    </source>
</evidence>
<dbReference type="AlphaFoldDB" id="A0A0J9X778"/>
<comment type="caution">
    <text evidence="5">The sequence shown here is derived from an EMBL/GenBank/DDBJ whole genome shotgun (WGS) entry which is preliminary data.</text>
</comment>
<dbReference type="PIRSF" id="PIRSF016551">
    <property type="entry name" value="SAS5/TFIID_14"/>
    <property type="match status" value="1"/>
</dbReference>
<evidence type="ECO:0000313" key="6">
    <source>
        <dbReference type="Proteomes" id="UP000242525"/>
    </source>
</evidence>
<dbReference type="Pfam" id="PF17035">
    <property type="entry name" value="BET"/>
    <property type="match status" value="1"/>
</dbReference>
<evidence type="ECO:0000313" key="5">
    <source>
        <dbReference type="EMBL" id="CDO53033.1"/>
    </source>
</evidence>
<name>A0A0J9X778_GEOCN</name>
<dbReference type="Gene3D" id="2.60.40.1970">
    <property type="entry name" value="YEATS domain"/>
    <property type="match status" value="1"/>
</dbReference>
<dbReference type="InterPro" id="IPR016665">
    <property type="entry name" value="Sas5/TAF14"/>
</dbReference>
<dbReference type="PROSITE" id="PS51037">
    <property type="entry name" value="YEATS"/>
    <property type="match status" value="1"/>
</dbReference>
<dbReference type="InterPro" id="IPR055129">
    <property type="entry name" value="YEATS_dom"/>
</dbReference>
<comment type="subcellular location">
    <subcellularLocation>
        <location evidence="2">Nucleus</location>
    </subcellularLocation>
</comment>
<dbReference type="InterPro" id="IPR005033">
    <property type="entry name" value="YEATS"/>
</dbReference>
<dbReference type="STRING" id="1173061.A0A0J9X778"/>
<dbReference type="InterPro" id="IPR038704">
    <property type="entry name" value="YEAST_sf"/>
</dbReference>
<accession>A0A0J9X778</accession>
<protein>
    <submittedName>
        <fullName evidence="5">Similar to Saccharomyces cerevisiae YPL129W TAF14 Subunit of TFIID, TFIIF, INO80, SWI/SNF, and NuA3 complexes, involved in RNA polymerase II transcription initiation and in chromatin modification</fullName>
    </submittedName>
</protein>
<dbReference type="Gene3D" id="1.20.1270.220">
    <property type="match status" value="1"/>
</dbReference>
<sequence length="255" mass="28904">MPVQRTVKVITTQEILKDEPKVQAFHTRKWSIEIVLVGPNGQDLPATVFDKVTYKLHPTFQDPVRTFKEPPFRIEEKGWGEFDLTIVLHFQDRAGEQTILHDLHFRSNRYEVLHTVNFPTNKPGLLKLLQESGPVPPIKSAGHSKTTSSVDSPSSTPTGDHKRKIEGGAGLNPKTKKKSKTFEKGSVDLEKLADSLQKLGEDDLLGVVQMVTDNKTSEMYIKNDVEEGEFHMDLYTLPDSLLKSLWEYVKKRVEV</sequence>
<dbReference type="GO" id="GO:0000785">
    <property type="term" value="C:chromatin"/>
    <property type="evidence" value="ECO:0007669"/>
    <property type="project" value="UniProtKB-ARBA"/>
</dbReference>
<feature type="domain" description="YEATS" evidence="4">
    <location>
        <begin position="1"/>
        <end position="132"/>
    </location>
</feature>
<reference evidence="5" key="1">
    <citation type="submission" date="2014-03" db="EMBL/GenBank/DDBJ databases">
        <authorList>
            <person name="Casaregola S."/>
        </authorList>
    </citation>
    <scope>NUCLEOTIDE SEQUENCE [LARGE SCALE GENOMIC DNA]</scope>
    <source>
        <strain evidence="5">CLIB 918</strain>
    </source>
</reference>
<keyword evidence="1 2" id="KW-0539">Nucleus</keyword>
<dbReference type="EMBL" id="CCBN010000004">
    <property type="protein sequence ID" value="CDO53033.1"/>
    <property type="molecule type" value="Genomic_DNA"/>
</dbReference>
<feature type="region of interest" description="Disordered" evidence="3">
    <location>
        <begin position="127"/>
        <end position="182"/>
    </location>
</feature>
<gene>
    <name evidence="5" type="ORF">BN980_GECA04s03178g</name>
</gene>
<dbReference type="GO" id="GO:0005634">
    <property type="term" value="C:nucleus"/>
    <property type="evidence" value="ECO:0007669"/>
    <property type="project" value="UniProtKB-SubCell"/>
</dbReference>
<dbReference type="Pfam" id="PF03366">
    <property type="entry name" value="YEATS"/>
    <property type="match status" value="1"/>
</dbReference>
<feature type="compositionally biased region" description="Low complexity" evidence="3">
    <location>
        <begin position="144"/>
        <end position="158"/>
    </location>
</feature>
<dbReference type="Proteomes" id="UP000242525">
    <property type="component" value="Unassembled WGS sequence"/>
</dbReference>
<dbReference type="OrthoDB" id="1741717at2759"/>
<organism evidence="5 6">
    <name type="scientific">Geotrichum candidum</name>
    <name type="common">Oospora lactis</name>
    <name type="synonym">Dipodascus geotrichum</name>
    <dbReference type="NCBI Taxonomy" id="1173061"/>
    <lineage>
        <taxon>Eukaryota</taxon>
        <taxon>Fungi</taxon>
        <taxon>Dikarya</taxon>
        <taxon>Ascomycota</taxon>
        <taxon>Saccharomycotina</taxon>
        <taxon>Dipodascomycetes</taxon>
        <taxon>Dipodascales</taxon>
        <taxon>Dipodascaceae</taxon>
        <taxon>Geotrichum</taxon>
    </lineage>
</organism>
<evidence type="ECO:0000259" key="4">
    <source>
        <dbReference type="PROSITE" id="PS51037"/>
    </source>
</evidence>
<dbReference type="GO" id="GO:0006355">
    <property type="term" value="P:regulation of DNA-templated transcription"/>
    <property type="evidence" value="ECO:0007669"/>
    <property type="project" value="InterPro"/>
</dbReference>
<keyword evidence="6" id="KW-1185">Reference proteome</keyword>
<proteinExistence type="predicted"/>
<evidence type="ECO:0000256" key="3">
    <source>
        <dbReference type="SAM" id="MobiDB-lite"/>
    </source>
</evidence>
<dbReference type="CDD" id="cd16905">
    <property type="entry name" value="YEATS_Taf14_like"/>
    <property type="match status" value="1"/>
</dbReference>
<dbReference type="PANTHER" id="PTHR23195">
    <property type="entry name" value="YEATS DOMAIN"/>
    <property type="match status" value="1"/>
</dbReference>
<dbReference type="InterPro" id="IPR027353">
    <property type="entry name" value="NET_dom"/>
</dbReference>
<dbReference type="InterPro" id="IPR038336">
    <property type="entry name" value="NET_sf"/>
</dbReference>
<evidence type="ECO:0000256" key="1">
    <source>
        <dbReference type="ARBA" id="ARBA00023242"/>
    </source>
</evidence>